<evidence type="ECO:0000256" key="2">
    <source>
        <dbReference type="ARBA" id="ARBA00022630"/>
    </source>
</evidence>
<evidence type="ECO:0000259" key="9">
    <source>
        <dbReference type="Pfam" id="PF01266"/>
    </source>
</evidence>
<dbReference type="Pfam" id="PF01266">
    <property type="entry name" value="DAO"/>
    <property type="match status" value="1"/>
</dbReference>
<evidence type="ECO:0000256" key="6">
    <source>
        <dbReference type="ARBA" id="ARBA00037941"/>
    </source>
</evidence>
<dbReference type="PANTHER" id="PTHR43104:SF4">
    <property type="entry name" value="L-2-HYDROXYGLUTARATE DEHYDROGENASE, MITOCHONDRIAL"/>
    <property type="match status" value="1"/>
</dbReference>
<reference evidence="10 11" key="1">
    <citation type="submission" date="2024-06" db="EMBL/GenBank/DDBJ databases">
        <authorList>
            <person name="Kraege A."/>
            <person name="Thomma B."/>
        </authorList>
    </citation>
    <scope>NUCLEOTIDE SEQUENCE [LARGE SCALE GENOMIC DNA]</scope>
</reference>
<dbReference type="Gene3D" id="3.30.9.10">
    <property type="entry name" value="D-Amino Acid Oxidase, subunit A, domain 2"/>
    <property type="match status" value="1"/>
</dbReference>
<proteinExistence type="inferred from homology"/>
<dbReference type="PANTHER" id="PTHR43104">
    <property type="entry name" value="L-2-HYDROXYGLUTARATE DEHYDROGENASE, MITOCHONDRIAL"/>
    <property type="match status" value="1"/>
</dbReference>
<evidence type="ECO:0000256" key="1">
    <source>
        <dbReference type="ARBA" id="ARBA00001974"/>
    </source>
</evidence>
<evidence type="ECO:0000256" key="5">
    <source>
        <dbReference type="ARBA" id="ARBA00036066"/>
    </source>
</evidence>
<evidence type="ECO:0000256" key="4">
    <source>
        <dbReference type="ARBA" id="ARBA00023002"/>
    </source>
</evidence>
<gene>
    <name evidence="10" type="primary">g2863</name>
    <name evidence="10" type="ORF">VP750_LOCUS2451</name>
</gene>
<feature type="domain" description="FAD dependent oxidoreductase" evidence="9">
    <location>
        <begin position="14"/>
        <end position="373"/>
    </location>
</feature>
<comment type="catalytic activity">
    <reaction evidence="5">
        <text>(S)-2-hydroxyglutarate + A = 2-oxoglutarate + AH2</text>
        <dbReference type="Rhea" id="RHEA:21252"/>
        <dbReference type="ChEBI" id="CHEBI:13193"/>
        <dbReference type="ChEBI" id="CHEBI:16782"/>
        <dbReference type="ChEBI" id="CHEBI:16810"/>
        <dbReference type="ChEBI" id="CHEBI:17499"/>
        <dbReference type="EC" id="1.1.99.2"/>
    </reaction>
</comment>
<comment type="similarity">
    <text evidence="6">Belongs to the L2HGDH family.</text>
</comment>
<evidence type="ECO:0000313" key="10">
    <source>
        <dbReference type="EMBL" id="CAL5220792.1"/>
    </source>
</evidence>
<dbReference type="EC" id="1.1.99.2" evidence="7"/>
<dbReference type="Gene3D" id="3.50.50.60">
    <property type="entry name" value="FAD/NAD(P)-binding domain"/>
    <property type="match status" value="1"/>
</dbReference>
<evidence type="ECO:0000256" key="3">
    <source>
        <dbReference type="ARBA" id="ARBA00022827"/>
    </source>
</evidence>
<evidence type="ECO:0000256" key="7">
    <source>
        <dbReference type="ARBA" id="ARBA00038878"/>
    </source>
</evidence>
<dbReference type="SUPFAM" id="SSF51905">
    <property type="entry name" value="FAD/NAD(P)-binding domain"/>
    <property type="match status" value="1"/>
</dbReference>
<keyword evidence="11" id="KW-1185">Reference proteome</keyword>
<sequence>MVKHRSSAAHTEVDAVVIGAGVVGLAIARALALSGKEVIVLESESAIGTSTSARNSEVVHSGIYYPPGSLKAKLCVDGNLRRLEPYCQEHGVPFKRIGKILVATDESQIEKLRAFQRNAKQNGVHLEWLERDEALRMEPELHCVAALWSPNTAIVDSHRLMMEFQGDIETCGGSVALNSSAISGDVSGSRMTLRVQDSSSGEVSHLAPGILVNAAGLQAQEVADRLKGLPAQHVPKRHLARGCYFSLSGKSPFSHLIYPMPEEGGLGAHLTLDLAGQAKFGPDVEWVDSIDYRVHPERAEGFYHTIRRYWPTLPDGALQPSYSGIRPKVNGPGEPNADFMICGPQQHGIKGLVNLFGIESPGLTSCLSIGEHVLGLLDQPRTSNL</sequence>
<keyword evidence="3" id="KW-0274">FAD</keyword>
<dbReference type="InterPro" id="IPR006076">
    <property type="entry name" value="FAD-dep_OxRdtase"/>
</dbReference>
<name>A0ABP1FRU5_9CHLO</name>
<accession>A0ABP1FRU5</accession>
<protein>
    <recommendedName>
        <fullName evidence="8">L-2-hydroxyglutarate dehydrogenase, mitochondrial</fullName>
        <ecNumber evidence="7">1.1.99.2</ecNumber>
    </recommendedName>
</protein>
<dbReference type="Proteomes" id="UP001497392">
    <property type="component" value="Unassembled WGS sequence"/>
</dbReference>
<dbReference type="InterPro" id="IPR036188">
    <property type="entry name" value="FAD/NAD-bd_sf"/>
</dbReference>
<keyword evidence="2" id="KW-0285">Flavoprotein</keyword>
<evidence type="ECO:0000256" key="8">
    <source>
        <dbReference type="ARBA" id="ARBA00041137"/>
    </source>
</evidence>
<evidence type="ECO:0000313" key="11">
    <source>
        <dbReference type="Proteomes" id="UP001497392"/>
    </source>
</evidence>
<keyword evidence="4" id="KW-0560">Oxidoreductase</keyword>
<comment type="caution">
    <text evidence="10">The sequence shown here is derived from an EMBL/GenBank/DDBJ whole genome shotgun (WGS) entry which is preliminary data.</text>
</comment>
<organism evidence="10 11">
    <name type="scientific">Coccomyxa viridis</name>
    <dbReference type="NCBI Taxonomy" id="1274662"/>
    <lineage>
        <taxon>Eukaryota</taxon>
        <taxon>Viridiplantae</taxon>
        <taxon>Chlorophyta</taxon>
        <taxon>core chlorophytes</taxon>
        <taxon>Trebouxiophyceae</taxon>
        <taxon>Trebouxiophyceae incertae sedis</taxon>
        <taxon>Coccomyxaceae</taxon>
        <taxon>Coccomyxa</taxon>
    </lineage>
</organism>
<comment type="cofactor">
    <cofactor evidence="1">
        <name>FAD</name>
        <dbReference type="ChEBI" id="CHEBI:57692"/>
    </cofactor>
</comment>
<dbReference type="EMBL" id="CAXHTA020000004">
    <property type="protein sequence ID" value="CAL5220792.1"/>
    <property type="molecule type" value="Genomic_DNA"/>
</dbReference>